<gene>
    <name evidence="1" type="ORF">UFOVP250_18</name>
</gene>
<sequence>MSKAVNNFAGLNGFVWWVGAIEDRADPLGLGRCKVRIFGWYGPEIVTADLPWASAMYPINNSKSFMCPELNDWVMGFFMDGESGQFPIMMGVLPGFASSTTSDTALNASATAAGNYGTVNNSLGPNLGGMQPIA</sequence>
<dbReference type="EMBL" id="LR796270">
    <property type="protein sequence ID" value="CAB4132980.1"/>
    <property type="molecule type" value="Genomic_DNA"/>
</dbReference>
<organism evidence="1">
    <name type="scientific">uncultured Caudovirales phage</name>
    <dbReference type="NCBI Taxonomy" id="2100421"/>
    <lineage>
        <taxon>Viruses</taxon>
        <taxon>Duplodnaviria</taxon>
        <taxon>Heunggongvirae</taxon>
        <taxon>Uroviricota</taxon>
        <taxon>Caudoviricetes</taxon>
        <taxon>Peduoviridae</taxon>
        <taxon>Maltschvirus</taxon>
        <taxon>Maltschvirus maltsch</taxon>
    </lineage>
</organism>
<evidence type="ECO:0000313" key="1">
    <source>
        <dbReference type="EMBL" id="CAB4132980.1"/>
    </source>
</evidence>
<protein>
    <submittedName>
        <fullName evidence="1">Uncharacterized protein</fullName>
    </submittedName>
</protein>
<dbReference type="Gene3D" id="2.40.50.260">
    <property type="entry name" value="Nucleic acid-binding protein domain"/>
    <property type="match status" value="1"/>
</dbReference>
<proteinExistence type="predicted"/>
<dbReference type="SUPFAM" id="SSF69255">
    <property type="entry name" value="gp5 N-terminal domain-like"/>
    <property type="match status" value="1"/>
</dbReference>
<accession>A0A6J5LIZ8</accession>
<name>A0A6J5LIZ8_9CAUD</name>
<reference evidence="1" key="1">
    <citation type="submission" date="2020-04" db="EMBL/GenBank/DDBJ databases">
        <authorList>
            <person name="Chiriac C."/>
            <person name="Salcher M."/>
            <person name="Ghai R."/>
            <person name="Kavagutti S V."/>
        </authorList>
    </citation>
    <scope>NUCLEOTIDE SEQUENCE</scope>
</reference>